<feature type="transmembrane region" description="Helical" evidence="1">
    <location>
        <begin position="91"/>
        <end position="110"/>
    </location>
</feature>
<gene>
    <name evidence="2" type="ORF">EZ315_12930</name>
</gene>
<keyword evidence="3" id="KW-1185">Reference proteome</keyword>
<dbReference type="AlphaFoldDB" id="A0A4Z0V0U1"/>
<name>A0A4Z0V0U1_9BACT</name>
<proteinExistence type="predicted"/>
<comment type="caution">
    <text evidence="2">The sequence shown here is derived from an EMBL/GenBank/DDBJ whole genome shotgun (WGS) entry which is preliminary data.</text>
</comment>
<feature type="transmembrane region" description="Helical" evidence="1">
    <location>
        <begin position="303"/>
        <end position="320"/>
    </location>
</feature>
<keyword evidence="1" id="KW-0472">Membrane</keyword>
<feature type="transmembrane region" description="Helical" evidence="1">
    <location>
        <begin position="275"/>
        <end position="297"/>
    </location>
</feature>
<accession>A0A4Z0V0U1</accession>
<dbReference type="RefSeq" id="WP_135472443.1">
    <property type="nucleotide sequence ID" value="NZ_CASJDB010000034.1"/>
</dbReference>
<evidence type="ECO:0000256" key="1">
    <source>
        <dbReference type="SAM" id="Phobius"/>
    </source>
</evidence>
<dbReference type="EMBL" id="SJSA01000002">
    <property type="protein sequence ID" value="TGG36732.1"/>
    <property type="molecule type" value="Genomic_DNA"/>
</dbReference>
<dbReference type="Proteomes" id="UP000297635">
    <property type="component" value="Unassembled WGS sequence"/>
</dbReference>
<keyword evidence="1" id="KW-0812">Transmembrane</keyword>
<feature type="transmembrane region" description="Helical" evidence="1">
    <location>
        <begin position="242"/>
        <end position="263"/>
    </location>
</feature>
<sequence>MLFYFALNILFALFSIIELLSRKCGITKLLFGTSVFILFILSFIRWETGTDWEHYLKMYFWIRVPWEDFDSGMEYGFLFVENLGKSIFDDYTGVLFIFALIIYGCICYAYPRLCRYPMVALWVSFCVTFASMLFVRQNVAGAILLISLMCAYRHDFKGFIFSVFIASLFHRTAWAFIIVYPLFNRVYTQKTITIGLLVSVVVGLAMSKFILGTLGVLFSGVIEAKINTYLELGTNDNSMSYSTSFILLKGFANRCVLLILFLFEFKESVRKNDRLLNGLLNVYVFGTILYCSLLPLSISLARVAVYMDIVQIFLISTILVHQKRMANRLLLFFVLWCYYIIRFYTYLMSYEHEFMPFNTIFS</sequence>
<organism evidence="2 3">
    <name type="scientific">Duncaniella freteri</name>
    <dbReference type="NCBI Taxonomy" id="2530391"/>
    <lineage>
        <taxon>Bacteria</taxon>
        <taxon>Pseudomonadati</taxon>
        <taxon>Bacteroidota</taxon>
        <taxon>Bacteroidia</taxon>
        <taxon>Bacteroidales</taxon>
        <taxon>Muribaculaceae</taxon>
        <taxon>Duncaniella</taxon>
    </lineage>
</organism>
<feature type="transmembrane region" description="Helical" evidence="1">
    <location>
        <begin position="122"/>
        <end position="147"/>
    </location>
</feature>
<dbReference type="Pfam" id="PF14897">
    <property type="entry name" value="EpsG"/>
    <property type="match status" value="1"/>
</dbReference>
<reference evidence="2 3" key="1">
    <citation type="submission" date="2019-02" db="EMBL/GenBank/DDBJ databases">
        <title>Isolation and identification of novel species under the genus Muribaculum.</title>
        <authorList>
            <person name="Miyake S."/>
            <person name="Ding Y."/>
            <person name="Low A."/>
            <person name="Soh M."/>
            <person name="Seedorf H."/>
        </authorList>
    </citation>
    <scope>NUCLEOTIDE SEQUENCE [LARGE SCALE GENOMIC DNA]</scope>
    <source>
        <strain evidence="2 3">TLL-A3</strain>
    </source>
</reference>
<feature type="transmembrane region" description="Helical" evidence="1">
    <location>
        <begin position="329"/>
        <end position="347"/>
    </location>
</feature>
<feature type="transmembrane region" description="Helical" evidence="1">
    <location>
        <begin position="159"/>
        <end position="183"/>
    </location>
</feature>
<evidence type="ECO:0000313" key="2">
    <source>
        <dbReference type="EMBL" id="TGG36732.1"/>
    </source>
</evidence>
<keyword evidence="1" id="KW-1133">Transmembrane helix</keyword>
<protein>
    <submittedName>
        <fullName evidence="2">EpsG family protein</fullName>
    </submittedName>
</protein>
<evidence type="ECO:0000313" key="3">
    <source>
        <dbReference type="Proteomes" id="UP000297635"/>
    </source>
</evidence>
<dbReference type="GeneID" id="95973457"/>
<feature type="transmembrane region" description="Helical" evidence="1">
    <location>
        <begin position="29"/>
        <end position="46"/>
    </location>
</feature>
<feature type="transmembrane region" description="Helical" evidence="1">
    <location>
        <begin position="6"/>
        <end position="22"/>
    </location>
</feature>
<feature type="transmembrane region" description="Helical" evidence="1">
    <location>
        <begin position="195"/>
        <end position="222"/>
    </location>
</feature>
<dbReference type="InterPro" id="IPR049458">
    <property type="entry name" value="EpsG-like"/>
</dbReference>